<gene>
    <name evidence="2" type="ORF">K505DRAFT_51379</name>
</gene>
<evidence type="ECO:0000313" key="2">
    <source>
        <dbReference type="EMBL" id="KAF2792626.1"/>
    </source>
</evidence>
<keyword evidence="1" id="KW-1133">Transmembrane helix</keyword>
<reference evidence="2" key="1">
    <citation type="journal article" date="2020" name="Stud. Mycol.">
        <title>101 Dothideomycetes genomes: a test case for predicting lifestyles and emergence of pathogens.</title>
        <authorList>
            <person name="Haridas S."/>
            <person name="Albert R."/>
            <person name="Binder M."/>
            <person name="Bloem J."/>
            <person name="Labutti K."/>
            <person name="Salamov A."/>
            <person name="Andreopoulos B."/>
            <person name="Baker S."/>
            <person name="Barry K."/>
            <person name="Bills G."/>
            <person name="Bluhm B."/>
            <person name="Cannon C."/>
            <person name="Castanera R."/>
            <person name="Culley D."/>
            <person name="Daum C."/>
            <person name="Ezra D."/>
            <person name="Gonzalez J."/>
            <person name="Henrissat B."/>
            <person name="Kuo A."/>
            <person name="Liang C."/>
            <person name="Lipzen A."/>
            <person name="Lutzoni F."/>
            <person name="Magnuson J."/>
            <person name="Mondo S."/>
            <person name="Nolan M."/>
            <person name="Ohm R."/>
            <person name="Pangilinan J."/>
            <person name="Park H.-J."/>
            <person name="Ramirez L."/>
            <person name="Alfaro M."/>
            <person name="Sun H."/>
            <person name="Tritt A."/>
            <person name="Yoshinaga Y."/>
            <person name="Zwiers L.-H."/>
            <person name="Turgeon B."/>
            <person name="Goodwin S."/>
            <person name="Spatafora J."/>
            <person name="Crous P."/>
            <person name="Grigoriev I."/>
        </authorList>
    </citation>
    <scope>NUCLEOTIDE SEQUENCE</scope>
    <source>
        <strain evidence="2">CBS 109.77</strain>
    </source>
</reference>
<evidence type="ECO:0000256" key="1">
    <source>
        <dbReference type="SAM" id="Phobius"/>
    </source>
</evidence>
<dbReference type="EMBL" id="MU001961">
    <property type="protein sequence ID" value="KAF2792626.1"/>
    <property type="molecule type" value="Genomic_DNA"/>
</dbReference>
<accession>A0A6A6X894</accession>
<keyword evidence="1" id="KW-0472">Membrane</keyword>
<evidence type="ECO:0000313" key="3">
    <source>
        <dbReference type="Proteomes" id="UP000799757"/>
    </source>
</evidence>
<name>A0A6A6X894_9PLEO</name>
<protein>
    <submittedName>
        <fullName evidence="2">Uncharacterized protein</fullName>
    </submittedName>
</protein>
<keyword evidence="1" id="KW-0812">Transmembrane</keyword>
<dbReference type="AlphaFoldDB" id="A0A6A6X894"/>
<keyword evidence="3" id="KW-1185">Reference proteome</keyword>
<dbReference type="Proteomes" id="UP000799757">
    <property type="component" value="Unassembled WGS sequence"/>
</dbReference>
<organism evidence="2 3">
    <name type="scientific">Melanomma pulvis-pyrius CBS 109.77</name>
    <dbReference type="NCBI Taxonomy" id="1314802"/>
    <lineage>
        <taxon>Eukaryota</taxon>
        <taxon>Fungi</taxon>
        <taxon>Dikarya</taxon>
        <taxon>Ascomycota</taxon>
        <taxon>Pezizomycotina</taxon>
        <taxon>Dothideomycetes</taxon>
        <taxon>Pleosporomycetidae</taxon>
        <taxon>Pleosporales</taxon>
        <taxon>Melanommataceae</taxon>
        <taxon>Melanomma</taxon>
    </lineage>
</organism>
<proteinExistence type="predicted"/>
<sequence>MTDEEKTWSLIRPTIDSIFGASIHQYLYPLLFFFVVPPFFPLTLHLPRVLKRDAAFPTVSQGLDDSHISFMVLDRTGGSFLTSPTRKERHESQPEGKSFPCIDCLEGKVELQELDSGDLRGIGYPTLDILLPSTHA</sequence>
<feature type="transmembrane region" description="Helical" evidence="1">
    <location>
        <begin position="26"/>
        <end position="44"/>
    </location>
</feature>